<evidence type="ECO:0000313" key="5">
    <source>
        <dbReference type="EMBL" id="MBB4264752.1"/>
    </source>
</evidence>
<sequence length="302" mass="32532">MTPAPTSRVLAIIVTYHPEPTRLTALVARIRPQVSAVLVVDNGSALPPGWLESLGVTTLALGRNTGVAGALNRGIAHLMAGSWSHALTLDQDSVPAPDMVARLLEAESRLMAEGVPLAAVGPVHVDPRTGVVAVSETFRGLRRVWAIPESDGVLEVNHLITSGMLVHRAALEAVGPMREALFIDYVDIDWCVRAQGLGRRLIAVGAARMDHTIGDAVIRVRSLGGFSFKAHSPLRDYFIARNGVAMLRHPHGRLGWKLAIAKDVVVRNAVFWAFQGHRLTRMGRIAQGIWHGLIGRLGPPPP</sequence>
<accession>A0A7W6W8U8</accession>
<dbReference type="AlphaFoldDB" id="A0A7W6W8U8"/>
<dbReference type="CDD" id="cd02526">
    <property type="entry name" value="GT2_RfbF_like"/>
    <property type="match status" value="1"/>
</dbReference>
<evidence type="ECO:0000256" key="3">
    <source>
        <dbReference type="ARBA" id="ARBA00022679"/>
    </source>
</evidence>
<organism evidence="5 6">
    <name type="scientific">Roseospira visakhapatnamensis</name>
    <dbReference type="NCBI Taxonomy" id="390880"/>
    <lineage>
        <taxon>Bacteria</taxon>
        <taxon>Pseudomonadati</taxon>
        <taxon>Pseudomonadota</taxon>
        <taxon>Alphaproteobacteria</taxon>
        <taxon>Rhodospirillales</taxon>
        <taxon>Rhodospirillaceae</taxon>
        <taxon>Roseospira</taxon>
    </lineage>
</organism>
<dbReference type="EMBL" id="JACIGK010000002">
    <property type="protein sequence ID" value="MBB4264752.1"/>
    <property type="molecule type" value="Genomic_DNA"/>
</dbReference>
<dbReference type="PANTHER" id="PTHR43179">
    <property type="entry name" value="RHAMNOSYLTRANSFERASE WBBL"/>
    <property type="match status" value="1"/>
</dbReference>
<feature type="domain" description="Glycosyltransferase 2-like" evidence="4">
    <location>
        <begin position="12"/>
        <end position="106"/>
    </location>
</feature>
<dbReference type="Pfam" id="PF00535">
    <property type="entry name" value="Glycos_transf_2"/>
    <property type="match status" value="1"/>
</dbReference>
<name>A0A7W6W8U8_9PROT</name>
<dbReference type="SUPFAM" id="SSF53448">
    <property type="entry name" value="Nucleotide-diphospho-sugar transferases"/>
    <property type="match status" value="1"/>
</dbReference>
<dbReference type="InterPro" id="IPR029044">
    <property type="entry name" value="Nucleotide-diphossugar_trans"/>
</dbReference>
<keyword evidence="3 5" id="KW-0808">Transferase</keyword>
<reference evidence="5 6" key="1">
    <citation type="submission" date="2020-08" db="EMBL/GenBank/DDBJ databases">
        <title>Genome sequencing of Purple Non-Sulfur Bacteria from various extreme environments.</title>
        <authorList>
            <person name="Mayer M."/>
        </authorList>
    </citation>
    <scope>NUCLEOTIDE SEQUENCE [LARGE SCALE GENOMIC DNA]</scope>
    <source>
        <strain evidence="5 6">JA131</strain>
    </source>
</reference>
<evidence type="ECO:0000313" key="6">
    <source>
        <dbReference type="Proteomes" id="UP000554286"/>
    </source>
</evidence>
<keyword evidence="2 5" id="KW-0328">Glycosyltransferase</keyword>
<evidence type="ECO:0000256" key="2">
    <source>
        <dbReference type="ARBA" id="ARBA00022676"/>
    </source>
</evidence>
<dbReference type="Gene3D" id="3.90.550.10">
    <property type="entry name" value="Spore Coat Polysaccharide Biosynthesis Protein SpsA, Chain A"/>
    <property type="match status" value="1"/>
</dbReference>
<comment type="caution">
    <text evidence="5">The sequence shown here is derived from an EMBL/GenBank/DDBJ whole genome shotgun (WGS) entry which is preliminary data.</text>
</comment>
<dbReference type="RefSeq" id="WP_184042390.1">
    <property type="nucleotide sequence ID" value="NZ_JACIGK010000002.1"/>
</dbReference>
<dbReference type="PANTHER" id="PTHR43179:SF12">
    <property type="entry name" value="GALACTOFURANOSYLTRANSFERASE GLFT2"/>
    <property type="match status" value="1"/>
</dbReference>
<evidence type="ECO:0000259" key="4">
    <source>
        <dbReference type="Pfam" id="PF00535"/>
    </source>
</evidence>
<dbReference type="InterPro" id="IPR001173">
    <property type="entry name" value="Glyco_trans_2-like"/>
</dbReference>
<keyword evidence="6" id="KW-1185">Reference proteome</keyword>
<comment type="similarity">
    <text evidence="1">Belongs to the glycosyltransferase 2 family.</text>
</comment>
<protein>
    <submittedName>
        <fullName evidence="5">Rhamnosyltransferase</fullName>
        <ecNumber evidence="5">2.4.1.-</ecNumber>
    </submittedName>
</protein>
<gene>
    <name evidence="5" type="ORF">GGD89_000359</name>
</gene>
<dbReference type="Proteomes" id="UP000554286">
    <property type="component" value="Unassembled WGS sequence"/>
</dbReference>
<dbReference type="GO" id="GO:0016757">
    <property type="term" value="F:glycosyltransferase activity"/>
    <property type="evidence" value="ECO:0007669"/>
    <property type="project" value="UniProtKB-KW"/>
</dbReference>
<dbReference type="EC" id="2.4.1.-" evidence="5"/>
<proteinExistence type="inferred from homology"/>
<evidence type="ECO:0000256" key="1">
    <source>
        <dbReference type="ARBA" id="ARBA00006739"/>
    </source>
</evidence>